<protein>
    <submittedName>
        <fullName evidence="1">Uncharacterized protein</fullName>
    </submittedName>
</protein>
<proteinExistence type="predicted"/>
<evidence type="ECO:0000313" key="2">
    <source>
        <dbReference type="Proteomes" id="UP001444071"/>
    </source>
</evidence>
<name>A0ABV0X6P2_9TELE</name>
<organism evidence="1 2">
    <name type="scientific">Xenotaenia resolanae</name>
    <dbReference type="NCBI Taxonomy" id="208358"/>
    <lineage>
        <taxon>Eukaryota</taxon>
        <taxon>Metazoa</taxon>
        <taxon>Chordata</taxon>
        <taxon>Craniata</taxon>
        <taxon>Vertebrata</taxon>
        <taxon>Euteleostomi</taxon>
        <taxon>Actinopterygii</taxon>
        <taxon>Neopterygii</taxon>
        <taxon>Teleostei</taxon>
        <taxon>Neoteleostei</taxon>
        <taxon>Acanthomorphata</taxon>
        <taxon>Ovalentaria</taxon>
        <taxon>Atherinomorphae</taxon>
        <taxon>Cyprinodontiformes</taxon>
        <taxon>Goodeidae</taxon>
        <taxon>Xenotaenia</taxon>
    </lineage>
</organism>
<dbReference type="Proteomes" id="UP001444071">
    <property type="component" value="Unassembled WGS sequence"/>
</dbReference>
<accession>A0ABV0X6P2</accession>
<evidence type="ECO:0000313" key="1">
    <source>
        <dbReference type="EMBL" id="MEQ2277571.1"/>
    </source>
</evidence>
<dbReference type="EMBL" id="JAHRIM010091888">
    <property type="protein sequence ID" value="MEQ2277571.1"/>
    <property type="molecule type" value="Genomic_DNA"/>
</dbReference>
<keyword evidence="2" id="KW-1185">Reference proteome</keyword>
<comment type="caution">
    <text evidence="1">The sequence shown here is derived from an EMBL/GenBank/DDBJ whole genome shotgun (WGS) entry which is preliminary data.</text>
</comment>
<reference evidence="1 2" key="1">
    <citation type="submission" date="2021-06" db="EMBL/GenBank/DDBJ databases">
        <authorList>
            <person name="Palmer J.M."/>
        </authorList>
    </citation>
    <scope>NUCLEOTIDE SEQUENCE [LARGE SCALE GENOMIC DNA]</scope>
    <source>
        <strain evidence="1 2">XR_2019</strain>
        <tissue evidence="1">Muscle</tissue>
    </source>
</reference>
<sequence length="133" mass="14941">MGRPLAGSEQRGAFISDPQVRPRCLSCQNSPIQHCAEFINALLTLTHTEGNVYALQKRPAIKSNLYDLCCTACQSNKLDRIVDFFSFDNSQNELSKQGVIIFLSIKQSISREIFYQLLHTSIGLLMRKMTVAS</sequence>
<gene>
    <name evidence="1" type="ORF">XENORESO_004606</name>
</gene>